<dbReference type="PANTHER" id="PTHR21529">
    <property type="entry name" value="MAMMARY TURMOR VIRUS RECEPTOR HOMOLOG 1, 2 MTVR1, 2"/>
    <property type="match status" value="1"/>
</dbReference>
<feature type="non-terminal residue" evidence="8">
    <location>
        <position position="1"/>
    </location>
</feature>
<feature type="region of interest" description="Disordered" evidence="6">
    <location>
        <begin position="1057"/>
        <end position="1113"/>
    </location>
</feature>
<dbReference type="Gene3D" id="3.40.50.300">
    <property type="entry name" value="P-loop containing nucleotide triphosphate hydrolases"/>
    <property type="match status" value="2"/>
</dbReference>
<keyword evidence="4 5" id="KW-0067">ATP-binding</keyword>
<evidence type="ECO:0000256" key="1">
    <source>
        <dbReference type="ARBA" id="ARBA00022741"/>
    </source>
</evidence>
<evidence type="ECO:0000313" key="8">
    <source>
        <dbReference type="EMBL" id="NXH51879.1"/>
    </source>
</evidence>
<dbReference type="Pfam" id="PF00580">
    <property type="entry name" value="UvrD-helicase"/>
    <property type="match status" value="1"/>
</dbReference>
<dbReference type="PROSITE" id="PS51198">
    <property type="entry name" value="UVRD_HELICASE_ATP_BIND"/>
    <property type="match status" value="1"/>
</dbReference>
<dbReference type="InterPro" id="IPR002110">
    <property type="entry name" value="Ankyrin_rpt"/>
</dbReference>
<dbReference type="SUPFAM" id="SSF48452">
    <property type="entry name" value="TPR-like"/>
    <property type="match status" value="1"/>
</dbReference>
<feature type="domain" description="UvrD-like helicase ATP-binding" evidence="7">
    <location>
        <begin position="993"/>
        <end position="1454"/>
    </location>
</feature>
<dbReference type="GO" id="GO:0016787">
    <property type="term" value="F:hydrolase activity"/>
    <property type="evidence" value="ECO:0007669"/>
    <property type="project" value="UniProtKB-UniRule"/>
</dbReference>
<feature type="region of interest" description="Disordered" evidence="6">
    <location>
        <begin position="698"/>
        <end position="754"/>
    </location>
</feature>
<dbReference type="SMART" id="SM00248">
    <property type="entry name" value="ANK"/>
    <property type="match status" value="4"/>
</dbReference>
<keyword evidence="2 5" id="KW-0378">Hydrolase</keyword>
<protein>
    <submittedName>
        <fullName evidence="8">TRNK1 protein</fullName>
    </submittedName>
</protein>
<dbReference type="GO" id="GO:0004386">
    <property type="term" value="F:helicase activity"/>
    <property type="evidence" value="ECO:0007669"/>
    <property type="project" value="UniProtKB-UniRule"/>
</dbReference>
<dbReference type="EMBL" id="VWZS01000636">
    <property type="protein sequence ID" value="NXH51879.1"/>
    <property type="molecule type" value="Genomic_DNA"/>
</dbReference>
<feature type="compositionally biased region" description="Basic and acidic residues" evidence="6">
    <location>
        <begin position="722"/>
        <end position="735"/>
    </location>
</feature>
<keyword evidence="9" id="KW-1185">Reference proteome</keyword>
<name>A0A7K9KMR0_9PASS</name>
<evidence type="ECO:0000256" key="2">
    <source>
        <dbReference type="ARBA" id="ARBA00022801"/>
    </source>
</evidence>
<dbReference type="PANTHER" id="PTHR21529:SF4">
    <property type="entry name" value="TPR AND ANKYRIN REPEAT-CONTAINING PROTEIN 1"/>
    <property type="match status" value="1"/>
</dbReference>
<evidence type="ECO:0000313" key="9">
    <source>
        <dbReference type="Proteomes" id="UP000583164"/>
    </source>
</evidence>
<feature type="binding site" evidence="5">
    <location>
        <begin position="1014"/>
        <end position="1021"/>
    </location>
    <ligand>
        <name>ATP</name>
        <dbReference type="ChEBI" id="CHEBI:30616"/>
    </ligand>
</feature>
<dbReference type="InterPro" id="IPR036770">
    <property type="entry name" value="Ankyrin_rpt-contain_sf"/>
</dbReference>
<proteinExistence type="predicted"/>
<keyword evidence="1 5" id="KW-0547">Nucleotide-binding</keyword>
<comment type="caution">
    <text evidence="8">The sequence shown here is derived from an EMBL/GenBank/DDBJ whole genome shotgun (WGS) entry which is preliminary data.</text>
</comment>
<evidence type="ECO:0000259" key="7">
    <source>
        <dbReference type="PROSITE" id="PS51198"/>
    </source>
</evidence>
<feature type="region of interest" description="Disordered" evidence="6">
    <location>
        <begin position="2727"/>
        <end position="2748"/>
    </location>
</feature>
<evidence type="ECO:0000256" key="3">
    <source>
        <dbReference type="ARBA" id="ARBA00022806"/>
    </source>
</evidence>
<keyword evidence="3 5" id="KW-0347">Helicase</keyword>
<feature type="compositionally biased region" description="Basic and acidic residues" evidence="6">
    <location>
        <begin position="1058"/>
        <end position="1077"/>
    </location>
</feature>
<organism evidence="8 9">
    <name type="scientific">Rhabdornis inornatus</name>
    <dbReference type="NCBI Taxonomy" id="237438"/>
    <lineage>
        <taxon>Eukaryota</taxon>
        <taxon>Metazoa</taxon>
        <taxon>Chordata</taxon>
        <taxon>Craniata</taxon>
        <taxon>Vertebrata</taxon>
        <taxon>Euteleostomi</taxon>
        <taxon>Archelosauria</taxon>
        <taxon>Archosauria</taxon>
        <taxon>Dinosauria</taxon>
        <taxon>Saurischia</taxon>
        <taxon>Theropoda</taxon>
        <taxon>Coelurosauria</taxon>
        <taxon>Aves</taxon>
        <taxon>Neognathae</taxon>
        <taxon>Neoaves</taxon>
        <taxon>Telluraves</taxon>
        <taxon>Australaves</taxon>
        <taxon>Passeriformes</taxon>
        <taxon>Rhabdornithidae</taxon>
        <taxon>Rhabdornis</taxon>
    </lineage>
</organism>
<dbReference type="GO" id="GO:0005524">
    <property type="term" value="F:ATP binding"/>
    <property type="evidence" value="ECO:0007669"/>
    <property type="project" value="UniProtKB-UniRule"/>
</dbReference>
<evidence type="ECO:0000256" key="6">
    <source>
        <dbReference type="SAM" id="MobiDB-lite"/>
    </source>
</evidence>
<dbReference type="SUPFAM" id="SSF48403">
    <property type="entry name" value="Ankyrin repeat"/>
    <property type="match status" value="1"/>
</dbReference>
<sequence>CSQDIAVLLCNKSTALYCLGKWKDSVVLAHQSLQWDPEYVKAYYRAGHSFIMLSKSYEAVSMFHRGLVLLNSSSDRSQIAEFIAGIFISVNDERILPPNFHPAYDYIFSARFDALIWQAVIERLAQKGKWRSCLLLLSEKQELPHDLRVYQVSLKNLFETSELYGHGEKMQEVAELVKWLMSIGAKAESIGLYPLHAVIRLCIKATKNHLFRWLLTWRPELKDRINQKDRDGQTLLHIVASSSEYTQKRRQTEDVIMLLNFGVDPTVPDARSRYVIDILKKNKNFDAVKEVSKHIEKHTFSGKQTGENESATADTDSLQDVLEQFVQFYRCENRACNENVLKEDAVKRFLKWLSSVKEIPEETSCNISNACANSFVKQLLGKQMWHKVLLLLTGKASGENPSGGGLFKTCSLSDVDIGNIIQQCERLDVQVHLIRCLLERGALPDGIGTSSEIPLKICLRKNYFELAYLLLTKGADPQNLSVAQGDTPLHAAVFICLNNKDGSGLNILNYLLDLFASRPSDFPYLNPNIQDDNGNTVMHIVFQRGFSKQTKRITELLAKFDINFNIKNKSGKDVMHRIKKRDLLLEAWNNAVQEKKRHRQDRAGQLVKTSKLIPASEISQSKSIGRSSSEFSLKAPSGNTVHNDLKTLCSTKPKKGQLTKQEIEGINSPLTLQETLVQAITVLIQQLKVSETLKKDHPLVQKPSSAQTNSEDGRSCGSIAYPERKGDDWEKKKGTGEFSMALPNGEKEELEEEKGKSLDIEAYVQEFDNMTWEIECTPEMLKTLSSKAVPHYLKAKTIMTIKRLGNGEWSRGLQKPLKHLKADIQLYEAKLGKGARMLWELAIDFSPRCSESPEKIMETEQTKSCLEKSGRVYTEIIRIWAVVLDHCKLNRALENICISYNRGLSCILRKKLKGINEGYQNHSVTTQKRVPRCYVEDTEAEKSEEHSMPEYFPPASAAELEYNIMKFHSFSTNMALNIINDVQSSVDYPFRVGELEYAVIDLNPKPMEPIILIGRSGTGKTTCCLYRLWKKFYSYWEKSTLADGPLLERQTWQQRQCSDVEKASSRNEESELKRGSDDSSEEQVSDEQSEDSMDEKVPVGTAGAEMNSCGDHEEEEMCSAEASNRLEHLHQIFVTKNHVLCREVQKNFIELSKSAKVTSHFKPLDPNIHRLQDIKDENFPLFVTSKQFLLLLDASIPNPFFPRNEDGSLKRVIVGWSPQEDLVVPNWQDEDEEGNLEAEHGDDGGAADACSKESDPWTFVTYNVFANEIWPKMIKGKSLYNPALVWKEIKSFLKGSFEALSCFGGKLTEEQYKKLGRKRSPNFTEDRSEIYHLFCLYQQIRSQRGYFDEEDLLYNLSQRLSKLRELPWSIHEFYGDEIQDFTQAELALLMKCINDPNAMFLTGDTAQSIMKGVAFRFSDLRSLFHYASKSSVNKKQCVRKPKRIYQLYQNYRSHSGILHLASGVVDLLQHYFPESFDRLPQDRGLFDGPKPTVLESCSVSDLAILLRGNKRKTQPIEFGAHQVVLVTNETAKEKIPEELNLALVLTIYEAKGLEFDDVLLYNFFTDSEASKEWKIISSYSPDPDAQVGSNLLIEVPLEDATGIQERAPFNVEMYKLLNGELKQLYTAITRARVNLWIFDEDCDKRAPAFKYFIKRKLVKVVKTDEKKDLDDSMFAKTSTPEEWIAQGDYYAKHQFWEVAAKCYQKGGAAEKSKLALTHDAVLKVHTKKSSPREKQMEYMTLAKTYLECGEPKLSLKCLIQSKEFRLSAELCKKLGKMKDAAIYYQKSQCYKEASECYELIEEFDLAIKMYCQEELYEEAAKAVERYEDMLNAKGQMASKLSCTANQLYLEAAAKYLSMNRTEEMMQVLSKLDIEDQLEFLKSRGCLHQTADLLKRKDRPEEAAKLMKQHGFALEAANLTAVKEFRASCLLAEARARLSRGSELHLGNVESILREALELCEQTGQKSGVAEAVLLQGTLKGDFMKLSNAYCQFLSLNHSAGAVEALFALCHCSTPSQNILFMATRGLMALLSLVSGLKKAATNAEKDMVKLCFAYFGIVPTGDSCQVSQNEAEPIIKFLLDKSSLKERKAKGDFSVSTEKVKSALKQHLLSRLCFIARELLSKKYPHICMKFIAGLNCEDETCEGYHRPLLRHEAKTIFQCKMHLVAINGLLLEATRTFPKELLNQCKSFEDILTSDKYASCKALLGVFFPNHFHLRILSENPKACKEILQFSSVISKPCRAMLKKYITFKFNNENIAARRESTDLWLSAMKVLILSSGYPEEFEKLLFKEEDNYNKELMFALAQAKSSPKNKGQGEKTKGIEGRHGMLLPDKNAENAGRTHLCFIRLLENSLEQFYVHKNPENCKRFFFRFMNVLIKKCTRYLIPSIGNTVMLLEFQYILCCAVLMRLAKNITLCLPKSYIALLHYWEFLFRRNDHYEELKDTFSIIQEYRPKDTNVAVYYFRSHLSYLGEVLCGVHGRFNVLLDAFRDPDCITSGEAERTVVLCLVMLLNADQVQSAKDRSILCHLFPKIKVMLESMRKDTPSKVPERLLRVVEQVGDATHVREVAAGLQELLTERDKEHLVDCRWKWDTAYAQGHPPIRGIQFERVNLDRFITSLDETEYADELEEEFEEVHCLEDQKDPLEVIALNKQQKQEQKASAQRQLYHVFHIISLYVKWKRKAHSRVHPVAMKEEEFLSEIFKRADIDQTQCDLCGVRFIQSSENYFSRSESMEADTSEPLTPTENSGEEKLHAEGNAISVASEAFMEHRNTEEHTNNHAAYRHYAEFFRRKIDPKIHDGLEVVEAITERDYTRDHLAYKEGSNLRQRKIKENIKKISDAVEEIYEKKAWAEAEEVMTMHANKLVDTIDDARKWLNQMDSHRITEEGLVHNKDLENEVEDEIMAFEELVHKKRSRKKGRHGK</sequence>
<dbReference type="Gene3D" id="1.25.40.20">
    <property type="entry name" value="Ankyrin repeat-containing domain"/>
    <property type="match status" value="2"/>
</dbReference>
<feature type="compositionally biased region" description="Acidic residues" evidence="6">
    <location>
        <begin position="1078"/>
        <end position="1093"/>
    </location>
</feature>
<gene>
    <name evidence="8" type="primary">Trank1</name>
    <name evidence="8" type="ORF">RHAINO_R02692</name>
</gene>
<dbReference type="SUPFAM" id="SSF52540">
    <property type="entry name" value="P-loop containing nucleoside triphosphate hydrolases"/>
    <property type="match status" value="1"/>
</dbReference>
<dbReference type="OrthoDB" id="3156807at2759"/>
<dbReference type="InterPro" id="IPR014016">
    <property type="entry name" value="UvrD-like_ATP-bd"/>
</dbReference>
<dbReference type="Gene3D" id="1.25.40.10">
    <property type="entry name" value="Tetratricopeptide repeat domain"/>
    <property type="match status" value="1"/>
</dbReference>
<dbReference type="InterPro" id="IPR039904">
    <property type="entry name" value="TRANK1"/>
</dbReference>
<evidence type="ECO:0000256" key="4">
    <source>
        <dbReference type="ARBA" id="ARBA00022840"/>
    </source>
</evidence>
<reference evidence="8 9" key="1">
    <citation type="submission" date="2019-09" db="EMBL/GenBank/DDBJ databases">
        <title>Bird 10,000 Genomes (B10K) Project - Family phase.</title>
        <authorList>
            <person name="Zhang G."/>
        </authorList>
    </citation>
    <scope>NUCLEOTIDE SEQUENCE [LARGE SCALE GENOMIC DNA]</scope>
    <source>
        <strain evidence="8">B10K-DU-001-29</strain>
        <tissue evidence="8">Muscle</tissue>
    </source>
</reference>
<dbReference type="InterPro" id="IPR011990">
    <property type="entry name" value="TPR-like_helical_dom_sf"/>
</dbReference>
<evidence type="ECO:0000256" key="5">
    <source>
        <dbReference type="PROSITE-ProRule" id="PRU00560"/>
    </source>
</evidence>
<feature type="non-terminal residue" evidence="8">
    <location>
        <position position="2920"/>
    </location>
</feature>
<dbReference type="Proteomes" id="UP000583164">
    <property type="component" value="Unassembled WGS sequence"/>
</dbReference>
<dbReference type="InterPro" id="IPR027417">
    <property type="entry name" value="P-loop_NTPase"/>
</dbReference>
<accession>A0A7K9KMR0</accession>